<dbReference type="Proteomes" id="UP000026915">
    <property type="component" value="Chromosome 3"/>
</dbReference>
<dbReference type="SUPFAM" id="SSF53383">
    <property type="entry name" value="PLP-dependent transferases"/>
    <property type="match status" value="1"/>
</dbReference>
<gene>
    <name evidence="6" type="ORF">TCM_014886</name>
</gene>
<name>A0A061G0U8_THECC</name>
<dbReference type="GO" id="GO:0030170">
    <property type="term" value="F:pyridoxal phosphate binding"/>
    <property type="evidence" value="ECO:0007669"/>
    <property type="project" value="InterPro"/>
</dbReference>
<evidence type="ECO:0000259" key="5">
    <source>
        <dbReference type="Pfam" id="PF00155"/>
    </source>
</evidence>
<keyword evidence="4" id="KW-0663">Pyridoxal phosphate</keyword>
<feature type="domain" description="Aminotransferase class I/classII large" evidence="5">
    <location>
        <begin position="210"/>
        <end position="342"/>
    </location>
</feature>
<comment type="cofactor">
    <cofactor evidence="1">
        <name>pyridoxal 5'-phosphate</name>
        <dbReference type="ChEBI" id="CHEBI:597326"/>
    </cofactor>
</comment>
<accession>A0A061G0U8</accession>
<evidence type="ECO:0000256" key="4">
    <source>
        <dbReference type="ARBA" id="ARBA00022898"/>
    </source>
</evidence>
<dbReference type="GO" id="GO:0009102">
    <property type="term" value="P:biotin biosynthetic process"/>
    <property type="evidence" value="ECO:0000318"/>
    <property type="project" value="GO_Central"/>
</dbReference>
<dbReference type="PANTHER" id="PTHR13693">
    <property type="entry name" value="CLASS II AMINOTRANSFERASE/8-AMINO-7-OXONONANOATE SYNTHASE"/>
    <property type="match status" value="1"/>
</dbReference>
<dbReference type="InterPro" id="IPR015421">
    <property type="entry name" value="PyrdxlP-dep_Trfase_major"/>
</dbReference>
<dbReference type="GO" id="GO:0016740">
    <property type="term" value="F:transferase activity"/>
    <property type="evidence" value="ECO:0007669"/>
    <property type="project" value="UniProtKB-KW"/>
</dbReference>
<keyword evidence="7" id="KW-1185">Reference proteome</keyword>
<dbReference type="HOGENOM" id="CLU_015846_1_0_1"/>
<dbReference type="InterPro" id="IPR050087">
    <property type="entry name" value="AON_synthase_class-II"/>
</dbReference>
<evidence type="ECO:0000256" key="3">
    <source>
        <dbReference type="ARBA" id="ARBA00022679"/>
    </source>
</evidence>
<dbReference type="eggNOG" id="KOG1359">
    <property type="taxonomic scope" value="Eukaryota"/>
</dbReference>
<reference evidence="6 7" key="1">
    <citation type="journal article" date="2013" name="Genome Biol.">
        <title>The genome sequence of the most widely cultivated cacao type and its use to identify candidate genes regulating pod color.</title>
        <authorList>
            <person name="Motamayor J.C."/>
            <person name="Mockaitis K."/>
            <person name="Schmutz J."/>
            <person name="Haiminen N."/>
            <person name="Iii D.L."/>
            <person name="Cornejo O."/>
            <person name="Findley S.D."/>
            <person name="Zheng P."/>
            <person name="Utro F."/>
            <person name="Royaert S."/>
            <person name="Saski C."/>
            <person name="Jenkins J."/>
            <person name="Podicheti R."/>
            <person name="Zhao M."/>
            <person name="Scheffler B.E."/>
            <person name="Stack J.C."/>
            <person name="Feltus F.A."/>
            <person name="Mustiga G.M."/>
            <person name="Amores F."/>
            <person name="Phillips W."/>
            <person name="Marelli J.P."/>
            <person name="May G.D."/>
            <person name="Shapiro H."/>
            <person name="Ma J."/>
            <person name="Bustamante C.D."/>
            <person name="Schnell R.J."/>
            <person name="Main D."/>
            <person name="Gilbert D."/>
            <person name="Parida L."/>
            <person name="Kuhn D.N."/>
        </authorList>
    </citation>
    <scope>NUCLEOTIDE SEQUENCE [LARGE SCALE GENOMIC DNA]</scope>
    <source>
        <strain evidence="7">cv. Matina 1-6</strain>
    </source>
</reference>
<dbReference type="STRING" id="3641.A0A061G0U8"/>
<dbReference type="PANTHER" id="PTHR13693:SF77">
    <property type="entry name" value="8-AMINO-7-OXONONANOATE SYNTHASE"/>
    <property type="match status" value="1"/>
</dbReference>
<dbReference type="InterPro" id="IPR004839">
    <property type="entry name" value="Aminotransferase_I/II_large"/>
</dbReference>
<protein>
    <submittedName>
        <fullName evidence="6">Biotin F, putative</fullName>
    </submittedName>
</protein>
<dbReference type="InParanoid" id="A0A061G0U8"/>
<sequence length="343" mass="38445">MGKSSWDLWIEEALAKLESRKMFMPLRPMHLPTLKQQQQEAQTDEYETFHGIQPWYRLSIQISLPDSFFQRLLDGTELNCKNGRDDGKLSPNQQQQWKKLILFAGNDFLGLCRHPSIAKATAKKFQVETDKGGAFGRMLQACLLCPTGFSANLAVMVAIGSLAPLLRAGRGPTKEEKIAIFSDSLNHASIVDGIKLAERYGCVKFITNCNMKRKVVVTDSLFSMDGDFAPMIELVQLRRKHGFLLVVDDAHGTFFWGQNGGGVPEEFNCENDIDICIGTLSKAAASLGGFIACSQIWKQFIQSRGRSFMFSTAPPVPLTAASYASIVVARNEQWRRREIRKRM</sequence>
<keyword evidence="3" id="KW-0808">Transferase</keyword>
<evidence type="ECO:0000313" key="6">
    <source>
        <dbReference type="EMBL" id="EOY22832.1"/>
    </source>
</evidence>
<proteinExistence type="inferred from homology"/>
<organism evidence="6 7">
    <name type="scientific">Theobroma cacao</name>
    <name type="common">Cacao</name>
    <name type="synonym">Cocoa</name>
    <dbReference type="NCBI Taxonomy" id="3641"/>
    <lineage>
        <taxon>Eukaryota</taxon>
        <taxon>Viridiplantae</taxon>
        <taxon>Streptophyta</taxon>
        <taxon>Embryophyta</taxon>
        <taxon>Tracheophyta</taxon>
        <taxon>Spermatophyta</taxon>
        <taxon>Magnoliopsida</taxon>
        <taxon>eudicotyledons</taxon>
        <taxon>Gunneridae</taxon>
        <taxon>Pentapetalae</taxon>
        <taxon>rosids</taxon>
        <taxon>malvids</taxon>
        <taxon>Malvales</taxon>
        <taxon>Malvaceae</taxon>
        <taxon>Byttnerioideae</taxon>
        <taxon>Theobroma</taxon>
    </lineage>
</organism>
<dbReference type="AlphaFoldDB" id="A0A061G0U8"/>
<dbReference type="InterPro" id="IPR015424">
    <property type="entry name" value="PyrdxlP-dep_Trfase"/>
</dbReference>
<comment type="similarity">
    <text evidence="2">Belongs to the class-II pyridoxal-phosphate-dependent aminotransferase family. BioF subfamily.</text>
</comment>
<dbReference type="EMBL" id="CM001881">
    <property type="protein sequence ID" value="EOY22832.1"/>
    <property type="molecule type" value="Genomic_DNA"/>
</dbReference>
<evidence type="ECO:0000313" key="7">
    <source>
        <dbReference type="Proteomes" id="UP000026915"/>
    </source>
</evidence>
<evidence type="ECO:0000256" key="2">
    <source>
        <dbReference type="ARBA" id="ARBA00010008"/>
    </source>
</evidence>
<dbReference type="Gramene" id="EOY22832">
    <property type="protein sequence ID" value="EOY22832"/>
    <property type="gene ID" value="TCM_014886"/>
</dbReference>
<dbReference type="Gene3D" id="3.40.640.10">
    <property type="entry name" value="Type I PLP-dependent aspartate aminotransferase-like (Major domain)"/>
    <property type="match status" value="1"/>
</dbReference>
<dbReference type="Pfam" id="PF00155">
    <property type="entry name" value="Aminotran_1_2"/>
    <property type="match status" value="1"/>
</dbReference>
<evidence type="ECO:0000256" key="1">
    <source>
        <dbReference type="ARBA" id="ARBA00001933"/>
    </source>
</evidence>
<dbReference type="OMA" id="TELNCKN"/>